<dbReference type="Gene3D" id="1.10.287.110">
    <property type="entry name" value="DnaJ domain"/>
    <property type="match status" value="1"/>
</dbReference>
<comment type="caution">
    <text evidence="5">The sequence shown here is derived from an EMBL/GenBank/DDBJ whole genome shotgun (WGS) entry which is preliminary data.</text>
</comment>
<sequence>MEVSNLYDLLGIARTASQEEVKKGYRKSCLVHHPDKGGDPEMFKDISKAFETLSDPRKRALYDQQLDRTNSSDGANPQPRSDKRQATKKQKTQPGPPQSESGPSEIPQNPENLSVKELKSLLSSLGIRHDDCVEKAELLQRLRERKNKAKRKTATNPSSISQLAIKILSIGDPECGKSCIIKRYCEGRFVNRYISTIGVDYGVKKLTIQNVKVAINFFDLSGQQDYEEIRRDFYRDSQGVLLVFELNDKNTFNNLTRWEREARSNGLNLQEVDVVVCGNKVDLNGREVTAQEANKWSSSRGYKYFDVSANNGQGISEALDSLFASVVSRNLRNRESLLSSLI</sequence>
<dbReference type="Gene3D" id="1.10.720.30">
    <property type="entry name" value="SAP domain"/>
    <property type="match status" value="1"/>
</dbReference>
<dbReference type="PRINTS" id="PR00449">
    <property type="entry name" value="RASTRNSFRMNG"/>
</dbReference>
<dbReference type="SUPFAM" id="SSF52540">
    <property type="entry name" value="P-loop containing nucleoside triphosphate hydrolases"/>
    <property type="match status" value="1"/>
</dbReference>
<dbReference type="PRINTS" id="PR00625">
    <property type="entry name" value="JDOMAIN"/>
</dbReference>
<dbReference type="InterPro" id="IPR027417">
    <property type="entry name" value="P-loop_NTPase"/>
</dbReference>
<dbReference type="Gene3D" id="3.40.50.300">
    <property type="entry name" value="P-loop containing nucleotide triphosphate hydrolases"/>
    <property type="match status" value="1"/>
</dbReference>
<organism evidence="5 6">
    <name type="scientific">Blepharisma stoltei</name>
    <dbReference type="NCBI Taxonomy" id="1481888"/>
    <lineage>
        <taxon>Eukaryota</taxon>
        <taxon>Sar</taxon>
        <taxon>Alveolata</taxon>
        <taxon>Ciliophora</taxon>
        <taxon>Postciliodesmatophora</taxon>
        <taxon>Heterotrichea</taxon>
        <taxon>Heterotrichida</taxon>
        <taxon>Blepharismidae</taxon>
        <taxon>Blepharisma</taxon>
    </lineage>
</organism>
<keyword evidence="6" id="KW-1185">Reference proteome</keyword>
<evidence type="ECO:0000313" key="6">
    <source>
        <dbReference type="Proteomes" id="UP001162131"/>
    </source>
</evidence>
<dbReference type="SMART" id="SM00173">
    <property type="entry name" value="RAS"/>
    <property type="match status" value="1"/>
</dbReference>
<dbReference type="EMBL" id="CAJZBQ010000030">
    <property type="protein sequence ID" value="CAG9322272.1"/>
    <property type="molecule type" value="Genomic_DNA"/>
</dbReference>
<dbReference type="GO" id="GO:0003924">
    <property type="term" value="F:GTPase activity"/>
    <property type="evidence" value="ECO:0007669"/>
    <property type="project" value="InterPro"/>
</dbReference>
<evidence type="ECO:0000256" key="1">
    <source>
        <dbReference type="ARBA" id="ARBA00022741"/>
    </source>
</evidence>
<dbReference type="Proteomes" id="UP001162131">
    <property type="component" value="Unassembled WGS sequence"/>
</dbReference>
<evidence type="ECO:0000256" key="3">
    <source>
        <dbReference type="SAM" id="MobiDB-lite"/>
    </source>
</evidence>
<dbReference type="InterPro" id="IPR036869">
    <property type="entry name" value="J_dom_sf"/>
</dbReference>
<feature type="domain" description="J" evidence="4">
    <location>
        <begin position="5"/>
        <end position="66"/>
    </location>
</feature>
<evidence type="ECO:0000259" key="4">
    <source>
        <dbReference type="PROSITE" id="PS50076"/>
    </source>
</evidence>
<dbReference type="SUPFAM" id="SSF68906">
    <property type="entry name" value="SAP domain"/>
    <property type="match status" value="1"/>
</dbReference>
<dbReference type="Pfam" id="PF00226">
    <property type="entry name" value="DnaJ"/>
    <property type="match status" value="1"/>
</dbReference>
<accession>A0AAU9JA16</accession>
<dbReference type="SMART" id="SM00271">
    <property type="entry name" value="DnaJ"/>
    <property type="match status" value="1"/>
</dbReference>
<dbReference type="CDD" id="cd06257">
    <property type="entry name" value="DnaJ"/>
    <property type="match status" value="1"/>
</dbReference>
<feature type="compositionally biased region" description="Polar residues" evidence="3">
    <location>
        <begin position="67"/>
        <end position="79"/>
    </location>
</feature>
<dbReference type="SMART" id="SM00175">
    <property type="entry name" value="RAB"/>
    <property type="match status" value="1"/>
</dbReference>
<feature type="compositionally biased region" description="Low complexity" evidence="3">
    <location>
        <begin position="98"/>
        <end position="108"/>
    </location>
</feature>
<keyword evidence="2" id="KW-0342">GTP-binding</keyword>
<dbReference type="SMART" id="SM00177">
    <property type="entry name" value="ARF"/>
    <property type="match status" value="1"/>
</dbReference>
<proteinExistence type="predicted"/>
<dbReference type="PANTHER" id="PTHR47977">
    <property type="entry name" value="RAS-RELATED PROTEIN RAB"/>
    <property type="match status" value="1"/>
</dbReference>
<evidence type="ECO:0000256" key="2">
    <source>
        <dbReference type="ARBA" id="ARBA00023134"/>
    </source>
</evidence>
<dbReference type="NCBIfam" id="TIGR00231">
    <property type="entry name" value="small_GTP"/>
    <property type="match status" value="1"/>
</dbReference>
<dbReference type="InterPro" id="IPR036361">
    <property type="entry name" value="SAP_dom_sf"/>
</dbReference>
<feature type="region of interest" description="Disordered" evidence="3">
    <location>
        <begin position="63"/>
        <end position="111"/>
    </location>
</feature>
<evidence type="ECO:0000313" key="5">
    <source>
        <dbReference type="EMBL" id="CAG9322272.1"/>
    </source>
</evidence>
<name>A0AAU9JA16_9CILI</name>
<dbReference type="AlphaFoldDB" id="A0AAU9JA16"/>
<dbReference type="GO" id="GO:0005525">
    <property type="term" value="F:GTP binding"/>
    <property type="evidence" value="ECO:0007669"/>
    <property type="project" value="UniProtKB-KW"/>
</dbReference>
<keyword evidence="1" id="KW-0547">Nucleotide-binding</keyword>
<gene>
    <name evidence="5" type="ORF">BSTOLATCC_MIC30646</name>
</gene>
<dbReference type="SUPFAM" id="SSF46565">
    <property type="entry name" value="Chaperone J-domain"/>
    <property type="match status" value="1"/>
</dbReference>
<dbReference type="FunFam" id="3.40.50.300:FF:001447">
    <property type="entry name" value="Ras-related protein Rab-1B"/>
    <property type="match status" value="1"/>
</dbReference>
<dbReference type="InterPro" id="IPR005225">
    <property type="entry name" value="Small_GTP-bd"/>
</dbReference>
<dbReference type="PROSITE" id="PS51421">
    <property type="entry name" value="RAS"/>
    <property type="match status" value="1"/>
</dbReference>
<dbReference type="InterPro" id="IPR018253">
    <property type="entry name" value="DnaJ_domain_CS"/>
</dbReference>
<dbReference type="PROSITE" id="PS00636">
    <property type="entry name" value="DNAJ_1"/>
    <property type="match status" value="1"/>
</dbReference>
<dbReference type="InterPro" id="IPR050227">
    <property type="entry name" value="Rab"/>
</dbReference>
<dbReference type="PROSITE" id="PS51419">
    <property type="entry name" value="RAB"/>
    <property type="match status" value="1"/>
</dbReference>
<reference evidence="5" key="1">
    <citation type="submission" date="2021-09" db="EMBL/GenBank/DDBJ databases">
        <authorList>
            <consortium name="AG Swart"/>
            <person name="Singh M."/>
            <person name="Singh A."/>
            <person name="Seah K."/>
            <person name="Emmerich C."/>
        </authorList>
    </citation>
    <scope>NUCLEOTIDE SEQUENCE</scope>
    <source>
        <strain evidence="5">ATCC30299</strain>
    </source>
</reference>
<dbReference type="PROSITE" id="PS50076">
    <property type="entry name" value="DNAJ_2"/>
    <property type="match status" value="1"/>
</dbReference>
<dbReference type="SMART" id="SM00176">
    <property type="entry name" value="RAN"/>
    <property type="match status" value="1"/>
</dbReference>
<dbReference type="InterPro" id="IPR001806">
    <property type="entry name" value="Small_GTPase"/>
</dbReference>
<dbReference type="SMART" id="SM00174">
    <property type="entry name" value="RHO"/>
    <property type="match status" value="1"/>
</dbReference>
<dbReference type="InterPro" id="IPR001623">
    <property type="entry name" value="DnaJ_domain"/>
</dbReference>
<protein>
    <recommendedName>
        <fullName evidence="4">J domain-containing protein</fullName>
    </recommendedName>
</protein>
<dbReference type="Pfam" id="PF00071">
    <property type="entry name" value="Ras"/>
    <property type="match status" value="1"/>
</dbReference>